<feature type="transmembrane region" description="Helical" evidence="1">
    <location>
        <begin position="38"/>
        <end position="56"/>
    </location>
</feature>
<gene>
    <name evidence="2" type="ORF">DFR57_10288</name>
</gene>
<dbReference type="RefSeq" id="WP_114351586.1">
    <property type="nucleotide sequence ID" value="NZ_QPJJ01000002.1"/>
</dbReference>
<evidence type="ECO:0000313" key="2">
    <source>
        <dbReference type="EMBL" id="RCW76813.1"/>
    </source>
</evidence>
<keyword evidence="1" id="KW-0472">Membrane</keyword>
<comment type="caution">
    <text evidence="2">The sequence shown here is derived from an EMBL/GenBank/DDBJ whole genome shotgun (WGS) entry which is preliminary data.</text>
</comment>
<keyword evidence="1" id="KW-0812">Transmembrane</keyword>
<protein>
    <submittedName>
        <fullName evidence="2">Uncharacterized protein</fullName>
    </submittedName>
</protein>
<feature type="transmembrane region" description="Helical" evidence="1">
    <location>
        <begin position="68"/>
        <end position="87"/>
    </location>
</feature>
<dbReference type="EMBL" id="QPJJ01000002">
    <property type="protein sequence ID" value="RCW76813.1"/>
    <property type="molecule type" value="Genomic_DNA"/>
</dbReference>
<dbReference type="AlphaFoldDB" id="A0A368Y986"/>
<keyword evidence="3" id="KW-1185">Reference proteome</keyword>
<name>A0A368Y986_9BACI</name>
<feature type="transmembrane region" description="Helical" evidence="1">
    <location>
        <begin position="9"/>
        <end position="26"/>
    </location>
</feature>
<feature type="transmembrane region" description="Helical" evidence="1">
    <location>
        <begin position="107"/>
        <end position="125"/>
    </location>
</feature>
<evidence type="ECO:0000256" key="1">
    <source>
        <dbReference type="SAM" id="Phobius"/>
    </source>
</evidence>
<organism evidence="2 3">
    <name type="scientific">Saliterribacillus persicus</name>
    <dbReference type="NCBI Taxonomy" id="930114"/>
    <lineage>
        <taxon>Bacteria</taxon>
        <taxon>Bacillati</taxon>
        <taxon>Bacillota</taxon>
        <taxon>Bacilli</taxon>
        <taxon>Bacillales</taxon>
        <taxon>Bacillaceae</taxon>
        <taxon>Saliterribacillus</taxon>
    </lineage>
</organism>
<sequence>MDKVNISKILGGLCVLVLLVLIIPKYNYLENVSGESELLFFGIGILYFLFGVLLELDKLLGVLTSRKLRFNWSILIPTVILTLLVFIPTTNWIKWFGTGSHFPYNPFIYSELRAILTVVCGIIFIRSFERD</sequence>
<keyword evidence="1" id="KW-1133">Transmembrane helix</keyword>
<proteinExistence type="predicted"/>
<dbReference type="Proteomes" id="UP000252585">
    <property type="component" value="Unassembled WGS sequence"/>
</dbReference>
<evidence type="ECO:0000313" key="3">
    <source>
        <dbReference type="Proteomes" id="UP000252585"/>
    </source>
</evidence>
<reference evidence="2 3" key="1">
    <citation type="submission" date="2018-07" db="EMBL/GenBank/DDBJ databases">
        <title>Genomic Encyclopedia of Type Strains, Phase IV (KMG-IV): sequencing the most valuable type-strain genomes for metagenomic binning, comparative biology and taxonomic classification.</title>
        <authorList>
            <person name="Goeker M."/>
        </authorList>
    </citation>
    <scope>NUCLEOTIDE SEQUENCE [LARGE SCALE GENOMIC DNA]</scope>
    <source>
        <strain evidence="2 3">DSM 27696</strain>
    </source>
</reference>
<dbReference type="OrthoDB" id="2654376at2"/>
<accession>A0A368Y986</accession>